<proteinExistence type="predicted"/>
<reference evidence="2 3" key="1">
    <citation type="submission" date="2020-05" db="EMBL/GenBank/DDBJ databases">
        <title>Whole genome shotgun sequence of Streptomyces microflavus NBRC 13062.</title>
        <authorList>
            <person name="Komaki H."/>
            <person name="Tamura T."/>
        </authorList>
    </citation>
    <scope>NUCLEOTIDE SEQUENCE [LARGE SCALE GENOMIC DNA]</scope>
    <source>
        <strain evidence="2 3">NBRC 13062</strain>
    </source>
</reference>
<dbReference type="AlphaFoldDB" id="A0A7J0CRM1"/>
<comment type="caution">
    <text evidence="2">The sequence shown here is derived from an EMBL/GenBank/DDBJ whole genome shotgun (WGS) entry which is preliminary data.</text>
</comment>
<evidence type="ECO:0000256" key="1">
    <source>
        <dbReference type="SAM" id="MobiDB-lite"/>
    </source>
</evidence>
<feature type="region of interest" description="Disordered" evidence="1">
    <location>
        <begin position="40"/>
        <end position="59"/>
    </location>
</feature>
<sequence>MAADGVGGGAARQDVAEQLGAGAPVRGGAQVDRCDGRLCGAGGGAVDAGRDEEGVRGWAPASPVRPEVVLPAVGSEVVLPVVRPEVVLPVVRSETVPTVRPAVAAARRTPGAAPSGAQITASTAGSVRSRASVVSSASCGVAANGTVRSATATPCSCPQEAAVARRAVAQAEVPAGARTAGWRAPRSVTWSRSAVSEAALSQITAPLGVAAGPR</sequence>
<organism evidence="2 3">
    <name type="scientific">Streptomyces microflavus</name>
    <name type="common">Streptomyces lipmanii</name>
    <dbReference type="NCBI Taxonomy" id="1919"/>
    <lineage>
        <taxon>Bacteria</taxon>
        <taxon>Bacillati</taxon>
        <taxon>Actinomycetota</taxon>
        <taxon>Actinomycetes</taxon>
        <taxon>Kitasatosporales</taxon>
        <taxon>Streptomycetaceae</taxon>
        <taxon>Streptomyces</taxon>
    </lineage>
</organism>
<name>A0A7J0CRM1_STRMI</name>
<evidence type="ECO:0000313" key="3">
    <source>
        <dbReference type="Proteomes" id="UP000498740"/>
    </source>
</evidence>
<accession>A0A7J0CRM1</accession>
<dbReference type="Proteomes" id="UP000498740">
    <property type="component" value="Unassembled WGS sequence"/>
</dbReference>
<protein>
    <submittedName>
        <fullName evidence="2">Uncharacterized protein</fullName>
    </submittedName>
</protein>
<gene>
    <name evidence="2" type="ORF">Smic_37260</name>
</gene>
<dbReference type="EMBL" id="BLWD01000001">
    <property type="protein sequence ID" value="GFN05170.1"/>
    <property type="molecule type" value="Genomic_DNA"/>
</dbReference>
<evidence type="ECO:0000313" key="2">
    <source>
        <dbReference type="EMBL" id="GFN05170.1"/>
    </source>
</evidence>